<dbReference type="Proteomes" id="UP000230069">
    <property type="component" value="Unassembled WGS sequence"/>
</dbReference>
<reference evidence="1 2" key="1">
    <citation type="submission" date="2017-09" db="EMBL/GenBank/DDBJ databases">
        <title>WGS assembly of Aquilegia coerulea Goldsmith.</title>
        <authorList>
            <person name="Hodges S."/>
            <person name="Kramer E."/>
            <person name="Nordborg M."/>
            <person name="Tomkins J."/>
            <person name="Borevitz J."/>
            <person name="Derieg N."/>
            <person name="Yan J."/>
            <person name="Mihaltcheva S."/>
            <person name="Hayes R.D."/>
            <person name="Rokhsar D."/>
        </authorList>
    </citation>
    <scope>NUCLEOTIDE SEQUENCE [LARGE SCALE GENOMIC DNA]</scope>
    <source>
        <strain evidence="2">cv. Goldsmith</strain>
    </source>
</reference>
<evidence type="ECO:0000313" key="2">
    <source>
        <dbReference type="Proteomes" id="UP000230069"/>
    </source>
</evidence>
<dbReference type="AlphaFoldDB" id="A0A2G5CAH1"/>
<dbReference type="InParanoid" id="A0A2G5CAH1"/>
<proteinExistence type="predicted"/>
<protein>
    <submittedName>
        <fullName evidence="1">Uncharacterized protein</fullName>
    </submittedName>
</protein>
<name>A0A2G5CAH1_AQUCA</name>
<organism evidence="1 2">
    <name type="scientific">Aquilegia coerulea</name>
    <name type="common">Rocky mountain columbine</name>
    <dbReference type="NCBI Taxonomy" id="218851"/>
    <lineage>
        <taxon>Eukaryota</taxon>
        <taxon>Viridiplantae</taxon>
        <taxon>Streptophyta</taxon>
        <taxon>Embryophyta</taxon>
        <taxon>Tracheophyta</taxon>
        <taxon>Spermatophyta</taxon>
        <taxon>Magnoliopsida</taxon>
        <taxon>Ranunculales</taxon>
        <taxon>Ranunculaceae</taxon>
        <taxon>Thalictroideae</taxon>
        <taxon>Aquilegia</taxon>
    </lineage>
</organism>
<gene>
    <name evidence="1" type="ORF">AQUCO_07200136v1</name>
</gene>
<keyword evidence="2" id="KW-1185">Reference proteome</keyword>
<dbReference type="EMBL" id="KZ305089">
    <property type="protein sequence ID" value="PIA28269.1"/>
    <property type="molecule type" value="Genomic_DNA"/>
</dbReference>
<accession>A0A2G5CAH1</accession>
<evidence type="ECO:0000313" key="1">
    <source>
        <dbReference type="EMBL" id="PIA28269.1"/>
    </source>
</evidence>
<sequence length="82" mass="9950">MALFDIHHEPYLKSEQQFNLEGANSLIPKSNIWFEITCPKLIIYDDVKLILNVKQQCMQAYVWILYKFHLPVFHKTFQFEFR</sequence>